<gene>
    <name evidence="1" type="ORF">I553_8982</name>
</gene>
<accession>X8AMS6</accession>
<organism evidence="1">
    <name type="scientific">Mycobacterium xenopi 4042</name>
    <dbReference type="NCBI Taxonomy" id="1299334"/>
    <lineage>
        <taxon>Bacteria</taxon>
        <taxon>Bacillati</taxon>
        <taxon>Actinomycetota</taxon>
        <taxon>Actinomycetes</taxon>
        <taxon>Mycobacteriales</taxon>
        <taxon>Mycobacteriaceae</taxon>
        <taxon>Mycobacterium</taxon>
    </lineage>
</organism>
<dbReference type="AlphaFoldDB" id="X8AMS6"/>
<dbReference type="Gene3D" id="3.40.50.2000">
    <property type="entry name" value="Glycogen Phosphorylase B"/>
    <property type="match status" value="1"/>
</dbReference>
<comment type="caution">
    <text evidence="1">The sequence shown here is derived from an EMBL/GenBank/DDBJ whole genome shotgun (WGS) entry which is preliminary data.</text>
</comment>
<dbReference type="SUPFAM" id="SSF53756">
    <property type="entry name" value="UDP-Glycosyltransferase/glycogen phosphorylase"/>
    <property type="match status" value="1"/>
</dbReference>
<name>X8AMS6_MYCXE</name>
<protein>
    <submittedName>
        <fullName evidence="1">Glycosyltransferase family 28 N-terminal domain protein</fullName>
    </submittedName>
</protein>
<sequence>MQGARISAMKFALASYGTRGDVEPCVAVTRELLRRGTKCA</sequence>
<evidence type="ECO:0000313" key="1">
    <source>
        <dbReference type="EMBL" id="EUA32899.1"/>
    </source>
</evidence>
<dbReference type="GO" id="GO:0016740">
    <property type="term" value="F:transferase activity"/>
    <property type="evidence" value="ECO:0007669"/>
    <property type="project" value="UniProtKB-KW"/>
</dbReference>
<reference evidence="1" key="1">
    <citation type="submission" date="2014-01" db="EMBL/GenBank/DDBJ databases">
        <authorList>
            <person name="Brown-Elliot B."/>
            <person name="Wallace R."/>
            <person name="Lenaerts A."/>
            <person name="Ordway D."/>
            <person name="DeGroote M.A."/>
            <person name="Parker T."/>
            <person name="Sizemore C."/>
            <person name="Tallon L.J."/>
            <person name="Sadzewicz L.K."/>
            <person name="Sengamalay N."/>
            <person name="Fraser C.M."/>
            <person name="Hine E."/>
            <person name="Shefchek K.A."/>
            <person name="Das S.P."/>
            <person name="Tettelin H."/>
        </authorList>
    </citation>
    <scope>NUCLEOTIDE SEQUENCE [LARGE SCALE GENOMIC DNA]</scope>
    <source>
        <strain evidence="1">4042</strain>
    </source>
</reference>
<keyword evidence="1" id="KW-0808">Transferase</keyword>
<dbReference type="EMBL" id="JAOB01000050">
    <property type="protein sequence ID" value="EUA32899.1"/>
    <property type="molecule type" value="Genomic_DNA"/>
</dbReference>
<proteinExistence type="predicted"/>